<feature type="transmembrane region" description="Helical" evidence="8">
    <location>
        <begin position="75"/>
        <end position="97"/>
    </location>
</feature>
<comment type="caution">
    <text evidence="11">The sequence shown here is derived from an EMBL/GenBank/DDBJ whole genome shotgun (WGS) entry which is preliminary data.</text>
</comment>
<feature type="compositionally biased region" description="Gly residues" evidence="7">
    <location>
        <begin position="343"/>
        <end position="355"/>
    </location>
</feature>
<name>A0ABN2W0D9_9ACTN</name>
<dbReference type="InterPro" id="IPR017871">
    <property type="entry name" value="ABC_transporter-like_CS"/>
</dbReference>
<dbReference type="Pfam" id="PF00005">
    <property type="entry name" value="ABC_tran"/>
    <property type="match status" value="1"/>
</dbReference>
<dbReference type="InterPro" id="IPR027417">
    <property type="entry name" value="P-loop_NTPase"/>
</dbReference>
<organism evidence="11 12">
    <name type="scientific">Streptomyces albiaxialis</name>
    <dbReference type="NCBI Taxonomy" id="329523"/>
    <lineage>
        <taxon>Bacteria</taxon>
        <taxon>Bacillati</taxon>
        <taxon>Actinomycetota</taxon>
        <taxon>Actinomycetes</taxon>
        <taxon>Kitasatosporales</taxon>
        <taxon>Streptomycetaceae</taxon>
        <taxon>Streptomyces</taxon>
    </lineage>
</organism>
<evidence type="ECO:0000313" key="11">
    <source>
        <dbReference type="EMBL" id="GAA2078964.1"/>
    </source>
</evidence>
<keyword evidence="3" id="KW-0547">Nucleotide-binding</keyword>
<dbReference type="PANTHER" id="PTHR43394">
    <property type="entry name" value="ATP-DEPENDENT PERMEASE MDL1, MITOCHONDRIAL"/>
    <property type="match status" value="1"/>
</dbReference>
<feature type="transmembrane region" description="Helical" evidence="8">
    <location>
        <begin position="283"/>
        <end position="302"/>
    </location>
</feature>
<dbReference type="RefSeq" id="WP_344529268.1">
    <property type="nucleotide sequence ID" value="NZ_BAAAPE010000008.1"/>
</dbReference>
<dbReference type="GO" id="GO:0005524">
    <property type="term" value="F:ATP binding"/>
    <property type="evidence" value="ECO:0007669"/>
    <property type="project" value="UniProtKB-KW"/>
</dbReference>
<dbReference type="SUPFAM" id="SSF90123">
    <property type="entry name" value="ABC transporter transmembrane region"/>
    <property type="match status" value="1"/>
</dbReference>
<feature type="domain" description="ABC transporter" evidence="9">
    <location>
        <begin position="365"/>
        <end position="601"/>
    </location>
</feature>
<evidence type="ECO:0000259" key="10">
    <source>
        <dbReference type="PROSITE" id="PS50929"/>
    </source>
</evidence>
<keyword evidence="6 8" id="KW-0472">Membrane</keyword>
<dbReference type="Gene3D" id="3.40.50.300">
    <property type="entry name" value="P-loop containing nucleotide triphosphate hydrolases"/>
    <property type="match status" value="1"/>
</dbReference>
<dbReference type="CDD" id="cd18551">
    <property type="entry name" value="ABC_6TM_LmrA_like"/>
    <property type="match status" value="1"/>
</dbReference>
<dbReference type="InterPro" id="IPR039421">
    <property type="entry name" value="Type_1_exporter"/>
</dbReference>
<comment type="subcellular location">
    <subcellularLocation>
        <location evidence="1">Cell membrane</location>
        <topology evidence="1">Multi-pass membrane protein</topology>
    </subcellularLocation>
</comment>
<evidence type="ECO:0000256" key="8">
    <source>
        <dbReference type="SAM" id="Phobius"/>
    </source>
</evidence>
<dbReference type="InterPro" id="IPR036640">
    <property type="entry name" value="ABC1_TM_sf"/>
</dbReference>
<dbReference type="PROSITE" id="PS50929">
    <property type="entry name" value="ABC_TM1F"/>
    <property type="match status" value="1"/>
</dbReference>
<accession>A0ABN2W0D9</accession>
<evidence type="ECO:0000256" key="6">
    <source>
        <dbReference type="ARBA" id="ARBA00023136"/>
    </source>
</evidence>
<dbReference type="SMART" id="SM00382">
    <property type="entry name" value="AAA"/>
    <property type="match status" value="1"/>
</dbReference>
<evidence type="ECO:0000256" key="5">
    <source>
        <dbReference type="ARBA" id="ARBA00022989"/>
    </source>
</evidence>
<sequence length="611" mass="64417">MPAQQEKPADTDTKTPKLPARETWRALYAHIRPRRGAIVLGGLLTLVGSVTGLIQPLAAKELVDRLGEGQGIGDVLVLLTLLVVAGTVIEAFGAYVLERTAESVVLAARRQLVARLVRLRMPAVDRVQPGDLMSRVTADTTLLRQVTTNALVSAVAGSLTLLATLVMMAFLDPVLLAVTVGVTVVIGSGLGFVYPRIARATERAQAAVGEISSTLERTFGALRTVKASGAEAREAAAVDEAARRAWRHGVRAAKWQSVAYTSTGVAIQVSFLVVLGVGGARVASGTIPVSTLVAFLLALFYLTDPISRLVEAGSDYQEGTAAVARISEAERLETEPEETAAGSGAGTGTGTGTGTGDAASGPASVAFEDVTFRYRPELPPVHREVSFAVPGEGGMTAFVGPSGAGKTTVFGLIERFYEQEAGRILLDGRDLREWPLDRLRAAIGYVEQDAPVLAGTLRENLLFAAPDAGEEELRETLVRTRLAALVDRLPDGLETVVGHRGSKLSGGERQRVAIARALLRRPRLLLLDEATSQLDAANERALREVVAEAARTTTVLVVAHRLSTVTLADRIVVMEAGRVRAVGTHEELVAADPLYGELAATQLLASGPGPG</sequence>
<dbReference type="Proteomes" id="UP001500016">
    <property type="component" value="Unassembled WGS sequence"/>
</dbReference>
<dbReference type="SUPFAM" id="SSF52540">
    <property type="entry name" value="P-loop containing nucleoside triphosphate hydrolases"/>
    <property type="match status" value="1"/>
</dbReference>
<keyword evidence="12" id="KW-1185">Reference proteome</keyword>
<feature type="domain" description="ABC transmembrane type-1" evidence="10">
    <location>
        <begin position="39"/>
        <end position="318"/>
    </location>
</feature>
<feature type="transmembrane region" description="Helical" evidence="8">
    <location>
        <begin position="257"/>
        <end position="277"/>
    </location>
</feature>
<feature type="transmembrane region" description="Helical" evidence="8">
    <location>
        <begin position="37"/>
        <end position="55"/>
    </location>
</feature>
<protein>
    <submittedName>
        <fullName evidence="11">ABC transporter ATP-binding protein</fullName>
    </submittedName>
</protein>
<proteinExistence type="predicted"/>
<dbReference type="Pfam" id="PF00664">
    <property type="entry name" value="ABC_membrane"/>
    <property type="match status" value="1"/>
</dbReference>
<reference evidence="11 12" key="1">
    <citation type="journal article" date="2019" name="Int. J. Syst. Evol. Microbiol.">
        <title>The Global Catalogue of Microorganisms (GCM) 10K type strain sequencing project: providing services to taxonomists for standard genome sequencing and annotation.</title>
        <authorList>
            <consortium name="The Broad Institute Genomics Platform"/>
            <consortium name="The Broad Institute Genome Sequencing Center for Infectious Disease"/>
            <person name="Wu L."/>
            <person name="Ma J."/>
        </authorList>
    </citation>
    <scope>NUCLEOTIDE SEQUENCE [LARGE SCALE GENOMIC DNA]</scope>
    <source>
        <strain evidence="11 12">JCM 15478</strain>
    </source>
</reference>
<keyword evidence="4 11" id="KW-0067">ATP-binding</keyword>
<dbReference type="PROSITE" id="PS50893">
    <property type="entry name" value="ABC_TRANSPORTER_2"/>
    <property type="match status" value="1"/>
</dbReference>
<feature type="region of interest" description="Disordered" evidence="7">
    <location>
        <begin position="328"/>
        <end position="361"/>
    </location>
</feature>
<dbReference type="InterPro" id="IPR003439">
    <property type="entry name" value="ABC_transporter-like_ATP-bd"/>
</dbReference>
<evidence type="ECO:0000256" key="1">
    <source>
        <dbReference type="ARBA" id="ARBA00004651"/>
    </source>
</evidence>
<feature type="transmembrane region" description="Helical" evidence="8">
    <location>
        <begin position="150"/>
        <end position="170"/>
    </location>
</feature>
<evidence type="ECO:0000259" key="9">
    <source>
        <dbReference type="PROSITE" id="PS50893"/>
    </source>
</evidence>
<evidence type="ECO:0000313" key="12">
    <source>
        <dbReference type="Proteomes" id="UP001500016"/>
    </source>
</evidence>
<gene>
    <name evidence="11" type="ORF">GCM10009801_36230</name>
</gene>
<evidence type="ECO:0000256" key="2">
    <source>
        <dbReference type="ARBA" id="ARBA00022692"/>
    </source>
</evidence>
<dbReference type="EMBL" id="BAAAPE010000008">
    <property type="protein sequence ID" value="GAA2078964.1"/>
    <property type="molecule type" value="Genomic_DNA"/>
</dbReference>
<dbReference type="PANTHER" id="PTHR43394:SF1">
    <property type="entry name" value="ATP-BINDING CASSETTE SUB-FAMILY B MEMBER 10, MITOCHONDRIAL"/>
    <property type="match status" value="1"/>
</dbReference>
<evidence type="ECO:0000256" key="3">
    <source>
        <dbReference type="ARBA" id="ARBA00022741"/>
    </source>
</evidence>
<dbReference type="Gene3D" id="1.20.1560.10">
    <property type="entry name" value="ABC transporter type 1, transmembrane domain"/>
    <property type="match status" value="1"/>
</dbReference>
<dbReference type="InterPro" id="IPR003593">
    <property type="entry name" value="AAA+_ATPase"/>
</dbReference>
<keyword evidence="5 8" id="KW-1133">Transmembrane helix</keyword>
<evidence type="ECO:0000256" key="7">
    <source>
        <dbReference type="SAM" id="MobiDB-lite"/>
    </source>
</evidence>
<dbReference type="InterPro" id="IPR011527">
    <property type="entry name" value="ABC1_TM_dom"/>
</dbReference>
<dbReference type="PROSITE" id="PS00211">
    <property type="entry name" value="ABC_TRANSPORTER_1"/>
    <property type="match status" value="1"/>
</dbReference>
<evidence type="ECO:0000256" key="4">
    <source>
        <dbReference type="ARBA" id="ARBA00022840"/>
    </source>
</evidence>
<keyword evidence="2 8" id="KW-0812">Transmembrane</keyword>
<feature type="transmembrane region" description="Helical" evidence="8">
    <location>
        <begin position="176"/>
        <end position="194"/>
    </location>
</feature>